<name>A0A0G1W2Z7_9BACT</name>
<organism evidence="2 3">
    <name type="scientific">Candidatus Gottesmanbacteria bacterium GW2011_GWB1_49_7</name>
    <dbReference type="NCBI Taxonomy" id="1618448"/>
    <lineage>
        <taxon>Bacteria</taxon>
        <taxon>Candidatus Gottesmaniibacteriota</taxon>
    </lineage>
</organism>
<reference evidence="2 3" key="1">
    <citation type="journal article" date="2015" name="Nature">
        <title>rRNA introns, odd ribosomes, and small enigmatic genomes across a large radiation of phyla.</title>
        <authorList>
            <person name="Brown C.T."/>
            <person name="Hug L.A."/>
            <person name="Thomas B.C."/>
            <person name="Sharon I."/>
            <person name="Castelle C.J."/>
            <person name="Singh A."/>
            <person name="Wilkins M.J."/>
            <person name="Williams K.H."/>
            <person name="Banfield J.F."/>
        </authorList>
    </citation>
    <scope>NUCLEOTIDE SEQUENCE [LARGE SCALE GENOMIC DNA]</scope>
</reference>
<feature type="transmembrane region" description="Helical" evidence="1">
    <location>
        <begin position="32"/>
        <end position="50"/>
    </location>
</feature>
<evidence type="ECO:0000313" key="3">
    <source>
        <dbReference type="Proteomes" id="UP000034588"/>
    </source>
</evidence>
<comment type="caution">
    <text evidence="2">The sequence shown here is derived from an EMBL/GenBank/DDBJ whole genome shotgun (WGS) entry which is preliminary data.</text>
</comment>
<keyword evidence="1" id="KW-0472">Membrane</keyword>
<sequence length="74" mass="7467">MKLDRALVGLILAIVGVIAITVLAALDKVVLSSEMLMTLAVGLGAGLFGGKRLPKALISSSETSDAARSDSNGV</sequence>
<gene>
    <name evidence="2" type="ORF">UY48_C0005G0062</name>
</gene>
<keyword evidence="1" id="KW-0812">Transmembrane</keyword>
<keyword evidence="1" id="KW-1133">Transmembrane helix</keyword>
<evidence type="ECO:0000313" key="2">
    <source>
        <dbReference type="EMBL" id="KKW13106.1"/>
    </source>
</evidence>
<dbReference type="Proteomes" id="UP000034588">
    <property type="component" value="Unassembled WGS sequence"/>
</dbReference>
<dbReference type="EMBL" id="LCQD01000005">
    <property type="protein sequence ID" value="KKW13106.1"/>
    <property type="molecule type" value="Genomic_DNA"/>
</dbReference>
<accession>A0A0G1W2Z7</accession>
<proteinExistence type="predicted"/>
<protein>
    <submittedName>
        <fullName evidence="2">Uncharacterized protein</fullName>
    </submittedName>
</protein>
<evidence type="ECO:0000256" key="1">
    <source>
        <dbReference type="SAM" id="Phobius"/>
    </source>
</evidence>
<feature type="transmembrane region" description="Helical" evidence="1">
    <location>
        <begin position="7"/>
        <end position="26"/>
    </location>
</feature>
<dbReference type="AlphaFoldDB" id="A0A0G1W2Z7"/>